<sequence length="81" mass="9305">MNENTKKMEFYGGEIVSLLPFLIFFITVIYISILKSASEKGMWIGAIMGIMITFFFVKDKLYYGKVIMEGMADEMTIVPKM</sequence>
<keyword evidence="1" id="KW-0472">Membrane</keyword>
<gene>
    <name evidence="2" type="ORF">LJD61_04120</name>
</gene>
<protein>
    <submittedName>
        <fullName evidence="2">Uncharacterized protein</fullName>
    </submittedName>
</protein>
<dbReference type="Proteomes" id="UP001651880">
    <property type="component" value="Unassembled WGS sequence"/>
</dbReference>
<keyword evidence="1" id="KW-1133">Transmembrane helix</keyword>
<proteinExistence type="predicted"/>
<organism evidence="2 3">
    <name type="scientific">Lutispora saccharofermentans</name>
    <dbReference type="NCBI Taxonomy" id="3024236"/>
    <lineage>
        <taxon>Bacteria</taxon>
        <taxon>Bacillati</taxon>
        <taxon>Bacillota</taxon>
        <taxon>Clostridia</taxon>
        <taxon>Lutisporales</taxon>
        <taxon>Lutisporaceae</taxon>
        <taxon>Lutispora</taxon>
    </lineage>
</organism>
<evidence type="ECO:0000313" key="2">
    <source>
        <dbReference type="EMBL" id="MCQ1528731.1"/>
    </source>
</evidence>
<feature type="transmembrane region" description="Helical" evidence="1">
    <location>
        <begin position="40"/>
        <end position="57"/>
    </location>
</feature>
<comment type="caution">
    <text evidence="2">The sequence shown here is derived from an EMBL/GenBank/DDBJ whole genome shotgun (WGS) entry which is preliminary data.</text>
</comment>
<keyword evidence="1" id="KW-0812">Transmembrane</keyword>
<name>A0ABT1NC61_9FIRM</name>
<evidence type="ECO:0000256" key="1">
    <source>
        <dbReference type="SAM" id="Phobius"/>
    </source>
</evidence>
<dbReference type="RefSeq" id="WP_255226250.1">
    <property type="nucleotide sequence ID" value="NZ_JAJEKE010000002.1"/>
</dbReference>
<accession>A0ABT1NC61</accession>
<feature type="transmembrane region" description="Helical" evidence="1">
    <location>
        <begin position="12"/>
        <end position="34"/>
    </location>
</feature>
<dbReference type="EMBL" id="JAJEKE010000002">
    <property type="protein sequence ID" value="MCQ1528731.1"/>
    <property type="molecule type" value="Genomic_DNA"/>
</dbReference>
<reference evidence="2 3" key="1">
    <citation type="submission" date="2021-10" db="EMBL/GenBank/DDBJ databases">
        <title>Lutispora strain m25 sp. nov., a thermophilic, non-spore-forming bacterium isolated from a lab-scale methanogenic bioreactor digesting anaerobic sludge.</title>
        <authorList>
            <person name="El Houari A."/>
            <person name="Mcdonald J."/>
        </authorList>
    </citation>
    <scope>NUCLEOTIDE SEQUENCE [LARGE SCALE GENOMIC DNA]</scope>
    <source>
        <strain evidence="3">m25</strain>
    </source>
</reference>
<keyword evidence="3" id="KW-1185">Reference proteome</keyword>
<evidence type="ECO:0000313" key="3">
    <source>
        <dbReference type="Proteomes" id="UP001651880"/>
    </source>
</evidence>